<keyword evidence="6" id="KW-1185">Reference proteome</keyword>
<protein>
    <submittedName>
        <fullName evidence="5">Type I restriction enzyme S subunit</fullName>
        <ecNumber evidence="5">3.1.21.3</ecNumber>
    </submittedName>
</protein>
<dbReference type="CDD" id="cd17248">
    <property type="entry name" value="RMtype1_S_AmiI-TRD2-CR2_like"/>
    <property type="match status" value="1"/>
</dbReference>
<comment type="similarity">
    <text evidence="1">Belongs to the type-I restriction system S methylase family.</text>
</comment>
<dbReference type="EC" id="3.1.21.3" evidence="5"/>
<keyword evidence="2" id="KW-0680">Restriction system</keyword>
<dbReference type="InterPro" id="IPR052021">
    <property type="entry name" value="Type-I_RS_S_subunit"/>
</dbReference>
<reference evidence="5 6" key="1">
    <citation type="submission" date="2020-08" db="EMBL/GenBank/DDBJ databases">
        <title>Genomic Encyclopedia of Type Strains, Phase IV (KMG-IV): sequencing the most valuable type-strain genomes for metagenomic binning, comparative biology and taxonomic classification.</title>
        <authorList>
            <person name="Goeker M."/>
        </authorList>
    </citation>
    <scope>NUCLEOTIDE SEQUENCE [LARGE SCALE GENOMIC DNA]</scope>
    <source>
        <strain evidence="5 6">DSM 100734</strain>
    </source>
</reference>
<dbReference type="InterPro" id="IPR000055">
    <property type="entry name" value="Restrct_endonuc_typeI_TRD"/>
</dbReference>
<dbReference type="Proteomes" id="UP000547879">
    <property type="component" value="Unassembled WGS sequence"/>
</dbReference>
<feature type="domain" description="Type I restriction modification DNA specificity" evidence="4">
    <location>
        <begin position="6"/>
        <end position="178"/>
    </location>
</feature>
<dbReference type="SUPFAM" id="SSF116734">
    <property type="entry name" value="DNA methylase specificity domain"/>
    <property type="match status" value="2"/>
</dbReference>
<keyword evidence="5" id="KW-0378">Hydrolase</keyword>
<dbReference type="PANTHER" id="PTHR30408:SF12">
    <property type="entry name" value="TYPE I RESTRICTION ENZYME MJAVIII SPECIFICITY SUBUNIT"/>
    <property type="match status" value="1"/>
</dbReference>
<name>A0A7X0D2F0_9HYPH</name>
<dbReference type="Gene3D" id="1.10.287.1120">
    <property type="entry name" value="Bipartite methylase S protein"/>
    <property type="match status" value="1"/>
</dbReference>
<dbReference type="Pfam" id="PF01420">
    <property type="entry name" value="Methylase_S"/>
    <property type="match status" value="2"/>
</dbReference>
<evidence type="ECO:0000256" key="3">
    <source>
        <dbReference type="ARBA" id="ARBA00023125"/>
    </source>
</evidence>
<dbReference type="GO" id="GO:0009307">
    <property type="term" value="P:DNA restriction-modification system"/>
    <property type="evidence" value="ECO:0007669"/>
    <property type="project" value="UniProtKB-KW"/>
</dbReference>
<proteinExistence type="inferred from homology"/>
<evidence type="ECO:0000313" key="5">
    <source>
        <dbReference type="EMBL" id="MBB6165429.1"/>
    </source>
</evidence>
<feature type="domain" description="Type I restriction modification DNA specificity" evidence="4">
    <location>
        <begin position="211"/>
        <end position="381"/>
    </location>
</feature>
<dbReference type="PANTHER" id="PTHR30408">
    <property type="entry name" value="TYPE-1 RESTRICTION ENZYME ECOKI SPECIFICITY PROTEIN"/>
    <property type="match status" value="1"/>
</dbReference>
<evidence type="ECO:0000256" key="1">
    <source>
        <dbReference type="ARBA" id="ARBA00010923"/>
    </source>
</evidence>
<keyword evidence="3" id="KW-0238">DNA-binding</keyword>
<dbReference type="GO" id="GO:0003677">
    <property type="term" value="F:DNA binding"/>
    <property type="evidence" value="ECO:0007669"/>
    <property type="project" value="UniProtKB-KW"/>
</dbReference>
<dbReference type="AlphaFoldDB" id="A0A7X0D2F0"/>
<evidence type="ECO:0000256" key="2">
    <source>
        <dbReference type="ARBA" id="ARBA00022747"/>
    </source>
</evidence>
<dbReference type="GO" id="GO:0009035">
    <property type="term" value="F:type I site-specific deoxyribonuclease activity"/>
    <property type="evidence" value="ECO:0007669"/>
    <property type="project" value="UniProtKB-EC"/>
</dbReference>
<organism evidence="5 6">
    <name type="scientific">Rhizobium wenxiniae</name>
    <dbReference type="NCBI Taxonomy" id="1737357"/>
    <lineage>
        <taxon>Bacteria</taxon>
        <taxon>Pseudomonadati</taxon>
        <taxon>Pseudomonadota</taxon>
        <taxon>Alphaproteobacteria</taxon>
        <taxon>Hyphomicrobiales</taxon>
        <taxon>Rhizobiaceae</taxon>
        <taxon>Rhizobium/Agrobacterium group</taxon>
        <taxon>Rhizobium</taxon>
    </lineage>
</organism>
<dbReference type="RefSeq" id="WP_183996724.1">
    <property type="nucleotide sequence ID" value="NZ_BMHW01000010.1"/>
</dbReference>
<dbReference type="EMBL" id="JACHEG010000009">
    <property type="protein sequence ID" value="MBB6165429.1"/>
    <property type="molecule type" value="Genomic_DNA"/>
</dbReference>
<comment type="caution">
    <text evidence="5">The sequence shown here is derived from an EMBL/GenBank/DDBJ whole genome shotgun (WGS) entry which is preliminary data.</text>
</comment>
<gene>
    <name evidence="5" type="ORF">HNQ72_005275</name>
</gene>
<accession>A0A7X0D2F0</accession>
<evidence type="ECO:0000313" key="6">
    <source>
        <dbReference type="Proteomes" id="UP000547879"/>
    </source>
</evidence>
<dbReference type="InterPro" id="IPR044946">
    <property type="entry name" value="Restrct_endonuc_typeI_TRD_sf"/>
</dbReference>
<dbReference type="CDD" id="cd17515">
    <property type="entry name" value="RMtype1_S_MjaORF132P_Sau1132ORF3780P-TRD1-CR1_like"/>
    <property type="match status" value="1"/>
</dbReference>
<evidence type="ECO:0000259" key="4">
    <source>
        <dbReference type="Pfam" id="PF01420"/>
    </source>
</evidence>
<dbReference type="Gene3D" id="3.90.220.20">
    <property type="entry name" value="DNA methylase specificity domains"/>
    <property type="match status" value="2"/>
</dbReference>
<sequence>MSREVPSGWKLAKLYELATMKAGGTPARDKIQYYNGDIPWLKSGEINRGRIWATEETITEKGLAESSAKLIPAGTPVVAMYGATAGVVGFLEIEAAINQAVLAVQPTGGLLDAGFCLHMLSYKAVDLLSLTQGSGQPNLSKALIENLEVSLPPLHEQRRIAEILSSVDEAIAATRAVIEQTRKVKQASLGALFHRGNWTDEELPAGHRLTSLEDIARRGSGHTPSKKFSEYWNGGVAWVSLQDTKALDRRHVNNTAANISDLGVKNSSAEVHPAGTVFVSRDATVGKVGIMQNPMAVSQHFIAWTCGPRLDNLFLYYWLLNMKLVFERIAAGSTIKTIGLGFFKELQIALPDMAIQKRIASQMMAIDDALDQSEASLDELKALKSALMSDLLTGRKRVTDALPLAAE</sequence>